<evidence type="ECO:0000256" key="1">
    <source>
        <dbReference type="SAM" id="MobiDB-lite"/>
    </source>
</evidence>
<proteinExistence type="predicted"/>
<gene>
    <name evidence="2" type="ORF">JK386_00735</name>
</gene>
<reference evidence="2" key="1">
    <citation type="submission" date="2021-01" db="EMBL/GenBank/DDBJ databases">
        <title>Novel species in genus Nocardioides.</title>
        <authorList>
            <person name="Zhang G."/>
        </authorList>
    </citation>
    <scope>NUCLEOTIDE SEQUENCE</scope>
    <source>
        <strain evidence="2">Zg-536</strain>
    </source>
</reference>
<protein>
    <recommendedName>
        <fullName evidence="4">Heavy-metal-associated domain-containing protein</fullName>
    </recommendedName>
</protein>
<accession>A0A939BRA6</accession>
<feature type="compositionally biased region" description="Basic and acidic residues" evidence="1">
    <location>
        <begin position="283"/>
        <end position="295"/>
    </location>
</feature>
<dbReference type="Proteomes" id="UP000663791">
    <property type="component" value="Unassembled WGS sequence"/>
</dbReference>
<feature type="region of interest" description="Disordered" evidence="1">
    <location>
        <begin position="275"/>
        <end position="295"/>
    </location>
</feature>
<organism evidence="2 3">
    <name type="scientific">Nocardioides faecalis</name>
    <dbReference type="NCBI Taxonomy" id="2803858"/>
    <lineage>
        <taxon>Bacteria</taxon>
        <taxon>Bacillati</taxon>
        <taxon>Actinomycetota</taxon>
        <taxon>Actinomycetes</taxon>
        <taxon>Propionibacteriales</taxon>
        <taxon>Nocardioidaceae</taxon>
        <taxon>Nocardioides</taxon>
    </lineage>
</organism>
<name>A0A939BRA6_9ACTN</name>
<evidence type="ECO:0000313" key="3">
    <source>
        <dbReference type="Proteomes" id="UP000663791"/>
    </source>
</evidence>
<dbReference type="RefSeq" id="WP_205289731.1">
    <property type="nucleotide sequence ID" value="NZ_CP074406.1"/>
</dbReference>
<comment type="caution">
    <text evidence="2">The sequence shown here is derived from an EMBL/GenBank/DDBJ whole genome shotgun (WGS) entry which is preliminary data.</text>
</comment>
<dbReference type="AlphaFoldDB" id="A0A939BRA6"/>
<evidence type="ECO:0000313" key="2">
    <source>
        <dbReference type="EMBL" id="MBM9458424.1"/>
    </source>
</evidence>
<dbReference type="EMBL" id="JAERTX010000001">
    <property type="protein sequence ID" value="MBM9458424.1"/>
    <property type="molecule type" value="Genomic_DNA"/>
</dbReference>
<sequence>MNAWQRVVALLVVLGLGFGAAFALGGAVGPIGADDADDDRHGHGDRLVLKPADGDHDHGGAADPAAANVMDLARTAYDAGRQELTFVIRDAAGEPVTSYDVQHEKLLHLVAVRHDLGGYRHVHPELDPATGEWSQRLDLDAGSWRLYADYVPSGGSATLTQADVAVAGDFRPTEPPADSDTDTVDGYDVHLARAGSELTFHVTRDGEPVTDLEPYLGAYGHLVAIRADDLSYLHVHPEDGASGGSVGFHAALADSARYRLFFEFQHEGKVRRAELAVTTSDSDTDHEGAGDEHQH</sequence>
<evidence type="ECO:0008006" key="4">
    <source>
        <dbReference type="Google" id="ProtNLM"/>
    </source>
</evidence>
<keyword evidence="3" id="KW-1185">Reference proteome</keyword>